<sequence length="240" mass="28582">MNFCIRTWLVEGKQFEHVYQPIWDLDTWNIFGYEALMRVVNKAVPNVEHLFQRAREEGCLYELDTMAIENSISNFPFSHLNKQLLFLNIYPSTILHEHFEDFLDDLIRKYPVIRDRIVFELNETRDEEDIWETAQLKEKIQIVKNYGFYVAIDDVGKEVFTLQRIIEFQPDYIKLDRYFSEELAMNKEKQQMISLLANYCKRKMVLVLEGIEKEIDLAQAKLLRVPAAQGYLLGEPQKLF</sequence>
<dbReference type="InterPro" id="IPR001633">
    <property type="entry name" value="EAL_dom"/>
</dbReference>
<gene>
    <name evidence="2" type="ORF">HNR31_001997</name>
</gene>
<dbReference type="Pfam" id="PF00563">
    <property type="entry name" value="EAL"/>
    <property type="match status" value="1"/>
</dbReference>
<dbReference type="SMART" id="SM00052">
    <property type="entry name" value="EAL"/>
    <property type="match status" value="1"/>
</dbReference>
<name>A0A7V9Z726_9BACL</name>
<protein>
    <submittedName>
        <fullName evidence="2">EAL domain-containing protein (Putative c-di-GMP-specific phosphodiesterase class I)</fullName>
    </submittedName>
</protein>
<proteinExistence type="predicted"/>
<reference evidence="2 3" key="1">
    <citation type="submission" date="2020-07" db="EMBL/GenBank/DDBJ databases">
        <title>Genomic Encyclopedia of Type Strains, Phase IV (KMG-IV): sequencing the most valuable type-strain genomes for metagenomic binning, comparative biology and taxonomic classification.</title>
        <authorList>
            <person name="Goeker M."/>
        </authorList>
    </citation>
    <scope>NUCLEOTIDE SEQUENCE [LARGE SCALE GENOMIC DNA]</scope>
    <source>
        <strain evidence="2 3">DSM 15730</strain>
    </source>
</reference>
<dbReference type="AlphaFoldDB" id="A0A7V9Z726"/>
<dbReference type="Gene3D" id="3.20.20.450">
    <property type="entry name" value="EAL domain"/>
    <property type="match status" value="1"/>
</dbReference>
<dbReference type="PROSITE" id="PS50883">
    <property type="entry name" value="EAL"/>
    <property type="match status" value="1"/>
</dbReference>
<dbReference type="InterPro" id="IPR035919">
    <property type="entry name" value="EAL_sf"/>
</dbReference>
<organism evidence="2 3">
    <name type="scientific">Thermaerobacillus caldiproteolyticus</name>
    <dbReference type="NCBI Taxonomy" id="247480"/>
    <lineage>
        <taxon>Bacteria</taxon>
        <taxon>Bacillati</taxon>
        <taxon>Bacillota</taxon>
        <taxon>Bacilli</taxon>
        <taxon>Bacillales</taxon>
        <taxon>Anoxybacillaceae</taxon>
        <taxon>Thermaerobacillus</taxon>
    </lineage>
</organism>
<dbReference type="PANTHER" id="PTHR33121">
    <property type="entry name" value="CYCLIC DI-GMP PHOSPHODIESTERASE PDEF"/>
    <property type="match status" value="1"/>
</dbReference>
<dbReference type="EMBL" id="JACDUT010000005">
    <property type="protein sequence ID" value="MBA2875224.1"/>
    <property type="molecule type" value="Genomic_DNA"/>
</dbReference>
<dbReference type="CDD" id="cd01948">
    <property type="entry name" value="EAL"/>
    <property type="match status" value="1"/>
</dbReference>
<feature type="domain" description="EAL" evidence="1">
    <location>
        <begin position="1"/>
        <end position="240"/>
    </location>
</feature>
<dbReference type="InterPro" id="IPR050706">
    <property type="entry name" value="Cyclic-di-GMP_PDE-like"/>
</dbReference>
<dbReference type="Proteomes" id="UP000523087">
    <property type="component" value="Unassembled WGS sequence"/>
</dbReference>
<keyword evidence="3" id="KW-1185">Reference proteome</keyword>
<evidence type="ECO:0000259" key="1">
    <source>
        <dbReference type="PROSITE" id="PS50883"/>
    </source>
</evidence>
<dbReference type="RefSeq" id="WP_181556053.1">
    <property type="nucleotide sequence ID" value="NZ_JACDUT010000005.1"/>
</dbReference>
<dbReference type="PANTHER" id="PTHR33121:SF76">
    <property type="entry name" value="SIGNALING PROTEIN"/>
    <property type="match status" value="1"/>
</dbReference>
<dbReference type="SUPFAM" id="SSF141868">
    <property type="entry name" value="EAL domain-like"/>
    <property type="match status" value="1"/>
</dbReference>
<evidence type="ECO:0000313" key="2">
    <source>
        <dbReference type="EMBL" id="MBA2875224.1"/>
    </source>
</evidence>
<evidence type="ECO:0000313" key="3">
    <source>
        <dbReference type="Proteomes" id="UP000523087"/>
    </source>
</evidence>
<dbReference type="GO" id="GO:0071111">
    <property type="term" value="F:cyclic-guanylate-specific phosphodiesterase activity"/>
    <property type="evidence" value="ECO:0007669"/>
    <property type="project" value="InterPro"/>
</dbReference>
<comment type="caution">
    <text evidence="2">The sequence shown here is derived from an EMBL/GenBank/DDBJ whole genome shotgun (WGS) entry which is preliminary data.</text>
</comment>
<accession>A0A7V9Z726</accession>